<dbReference type="CDD" id="cd03316">
    <property type="entry name" value="MR_like"/>
    <property type="match status" value="1"/>
</dbReference>
<organism evidence="4 5">
    <name type="scientific">Conexibacter arvalis</name>
    <dbReference type="NCBI Taxonomy" id="912552"/>
    <lineage>
        <taxon>Bacteria</taxon>
        <taxon>Bacillati</taxon>
        <taxon>Actinomycetota</taxon>
        <taxon>Thermoleophilia</taxon>
        <taxon>Solirubrobacterales</taxon>
        <taxon>Conexibacteraceae</taxon>
        <taxon>Conexibacter</taxon>
    </lineage>
</organism>
<feature type="transmembrane region" description="Helical" evidence="2">
    <location>
        <begin position="84"/>
        <end position="105"/>
    </location>
</feature>
<dbReference type="SFLD" id="SFLDG00179">
    <property type="entry name" value="mandelate_racemase"/>
    <property type="match status" value="1"/>
</dbReference>
<dbReference type="Proteomes" id="UP000585272">
    <property type="component" value="Unassembled WGS sequence"/>
</dbReference>
<evidence type="ECO:0000256" key="1">
    <source>
        <dbReference type="ARBA" id="ARBA00023239"/>
    </source>
</evidence>
<keyword evidence="5" id="KW-1185">Reference proteome</keyword>
<dbReference type="SUPFAM" id="SSF51604">
    <property type="entry name" value="Enolase C-terminal domain-like"/>
    <property type="match status" value="1"/>
</dbReference>
<keyword evidence="1" id="KW-0456">Lyase</keyword>
<feature type="domain" description="Mandelate racemase/muconate lactonizing enzyme C-terminal" evidence="3">
    <location>
        <begin position="142"/>
        <end position="247"/>
    </location>
</feature>
<dbReference type="PANTHER" id="PTHR48080:SF2">
    <property type="entry name" value="D-GALACTONATE DEHYDRATASE"/>
    <property type="match status" value="1"/>
</dbReference>
<protein>
    <submittedName>
        <fullName evidence="4">L-alanine-DL-glutamate epimerase-like enolase superfamily enzyme</fullName>
    </submittedName>
</protein>
<dbReference type="Pfam" id="PF13378">
    <property type="entry name" value="MR_MLE_C"/>
    <property type="match status" value="1"/>
</dbReference>
<evidence type="ECO:0000313" key="4">
    <source>
        <dbReference type="EMBL" id="MBB4663267.1"/>
    </source>
</evidence>
<dbReference type="SFLD" id="SFLDS00001">
    <property type="entry name" value="Enolase"/>
    <property type="match status" value="1"/>
</dbReference>
<dbReference type="InterPro" id="IPR013341">
    <property type="entry name" value="Mandelate_racemase_N_dom"/>
</dbReference>
<evidence type="ECO:0000256" key="2">
    <source>
        <dbReference type="SAM" id="Phobius"/>
    </source>
</evidence>
<reference evidence="4 5" key="1">
    <citation type="submission" date="2020-08" db="EMBL/GenBank/DDBJ databases">
        <title>Genomic Encyclopedia of Archaeal and Bacterial Type Strains, Phase II (KMG-II): from individual species to whole genera.</title>
        <authorList>
            <person name="Goeker M."/>
        </authorList>
    </citation>
    <scope>NUCLEOTIDE SEQUENCE [LARGE SCALE GENOMIC DNA]</scope>
    <source>
        <strain evidence="4 5">DSM 23288</strain>
    </source>
</reference>
<dbReference type="EMBL" id="JACHNU010000003">
    <property type="protein sequence ID" value="MBB4663267.1"/>
    <property type="molecule type" value="Genomic_DNA"/>
</dbReference>
<gene>
    <name evidence="4" type="ORF">BDZ31_002856</name>
</gene>
<dbReference type="PANTHER" id="PTHR48080">
    <property type="entry name" value="D-GALACTONATE DEHYDRATASE-RELATED"/>
    <property type="match status" value="1"/>
</dbReference>
<dbReference type="AlphaFoldDB" id="A0A840IE55"/>
<dbReference type="GO" id="GO:0016829">
    <property type="term" value="F:lyase activity"/>
    <property type="evidence" value="ECO:0007669"/>
    <property type="project" value="UniProtKB-KW"/>
</dbReference>
<keyword evidence="2" id="KW-0812">Transmembrane</keyword>
<dbReference type="Gene3D" id="3.20.20.120">
    <property type="entry name" value="Enolase-like C-terminal domain"/>
    <property type="match status" value="1"/>
</dbReference>
<comment type="caution">
    <text evidence="4">The sequence shown here is derived from an EMBL/GenBank/DDBJ whole genome shotgun (WGS) entry which is preliminary data.</text>
</comment>
<dbReference type="InterPro" id="IPR034593">
    <property type="entry name" value="DgoD-like"/>
</dbReference>
<dbReference type="SUPFAM" id="SSF54826">
    <property type="entry name" value="Enolase N-terminal domain-like"/>
    <property type="match status" value="1"/>
</dbReference>
<dbReference type="GO" id="GO:0009063">
    <property type="term" value="P:amino acid catabolic process"/>
    <property type="evidence" value="ECO:0007669"/>
    <property type="project" value="InterPro"/>
</dbReference>
<dbReference type="Gene3D" id="3.30.390.10">
    <property type="entry name" value="Enolase-like, N-terminal domain"/>
    <property type="match status" value="1"/>
</dbReference>
<keyword evidence="2" id="KW-0472">Membrane</keyword>
<proteinExistence type="predicted"/>
<dbReference type="Pfam" id="PF02746">
    <property type="entry name" value="MR_MLE_N"/>
    <property type="match status" value="1"/>
</dbReference>
<sequence length="376" mass="40234">MSAVVSVEAIPVAYPEPNDHGAERHLCLVRIRDAEGRVGWGEAVTMWPEASRATVELVRGLGELVVGRDPVQVEAIWRDLRAHAWWYGGAGIASFALAAIDIALWDLRGKALGRSLLDLLGGPAHERLPALVSSHATRASIEEGAAELAGWVDGRAEGAKVGFGKRGEANLGFDHARDVAFVAALREALGPRARIMIDLGVRVRWTVAEAVARTRAFEQHGIDWIEEPLGADDPAGYATLRAKTETLIAYGEREWNVRGLERIIASGTCDVAGIDPGRAEGITGFRAAARSAEAAGTQVNAHSWSSAIVHAASLALSWATPCARQLELKPLPNPMQQELAGDTFAAPADGAWPLPSDPGLGVEIDETVVERFRLDR</sequence>
<accession>A0A840IE55</accession>
<name>A0A840IE55_9ACTN</name>
<evidence type="ECO:0000259" key="3">
    <source>
        <dbReference type="SMART" id="SM00922"/>
    </source>
</evidence>
<dbReference type="PROSITE" id="PS00908">
    <property type="entry name" value="MR_MLE_1"/>
    <property type="match status" value="1"/>
</dbReference>
<dbReference type="InterPro" id="IPR036849">
    <property type="entry name" value="Enolase-like_C_sf"/>
</dbReference>
<dbReference type="SMART" id="SM00922">
    <property type="entry name" value="MR_MLE"/>
    <property type="match status" value="1"/>
</dbReference>
<dbReference type="InterPro" id="IPR029017">
    <property type="entry name" value="Enolase-like_N"/>
</dbReference>
<dbReference type="InterPro" id="IPR018110">
    <property type="entry name" value="Mandel_Rmase/mucon_lact_enz_CS"/>
</dbReference>
<dbReference type="InterPro" id="IPR013342">
    <property type="entry name" value="Mandelate_racemase_C"/>
</dbReference>
<evidence type="ECO:0000313" key="5">
    <source>
        <dbReference type="Proteomes" id="UP000585272"/>
    </source>
</evidence>
<dbReference type="InterPro" id="IPR029065">
    <property type="entry name" value="Enolase_C-like"/>
</dbReference>
<dbReference type="RefSeq" id="WP_183342989.1">
    <property type="nucleotide sequence ID" value="NZ_JACHNU010000003.1"/>
</dbReference>
<keyword evidence="2" id="KW-1133">Transmembrane helix</keyword>